<name>A0A6A6JHW1_WESOR</name>
<keyword evidence="5" id="KW-1185">Reference proteome</keyword>
<evidence type="ECO:0000313" key="4">
    <source>
        <dbReference type="EMBL" id="KAF2275226.1"/>
    </source>
</evidence>
<sequence>MRPIASLFVLLVPLVLAHTSYAARARSSICCSSRSCNHTCTDPLEPVTAVEPGLLYIVKLPCPGCSSLDRKGKKIDGGASDDLLFNITLSHDRSSLLLNDRPIFPHTSSAFSPPTRLYAYEISPTFDYGDLKTVLECNFGDRDLRVCFRYHAVSTFPTDYNLGFGEKSILDNQSTVQWAITYDLIGLKHAEQKMLKILVNGYGSGTEDKKPDLQESSTLFGSLKEEHDQTYELEIADIGFDQAIRPYPLPSPLNAWGKVKHFFGHDPETPNHVVYIADEWGNYAKEGTLKELVGIFLFDWPWDLIGIIIASVLGSLVVSYGFYRLILLGLKQKRLAQWRGMDEVWRQMRAGELEGDHLLRSEYRDEPDDGLPPRYSAELPINKPLPSIPLPDKPLPAVPLIDDV</sequence>
<evidence type="ECO:0000256" key="2">
    <source>
        <dbReference type="SAM" id="Phobius"/>
    </source>
</evidence>
<accession>A0A6A6JHW1</accession>
<protein>
    <submittedName>
        <fullName evidence="4">Uncharacterized protein</fullName>
    </submittedName>
</protein>
<dbReference type="AlphaFoldDB" id="A0A6A6JHW1"/>
<dbReference type="OrthoDB" id="3917128at2759"/>
<keyword evidence="2" id="KW-1133">Transmembrane helix</keyword>
<dbReference type="RefSeq" id="XP_033652765.1">
    <property type="nucleotide sequence ID" value="XM_033799829.1"/>
</dbReference>
<dbReference type="Proteomes" id="UP000800097">
    <property type="component" value="Unassembled WGS sequence"/>
</dbReference>
<reference evidence="4" key="1">
    <citation type="journal article" date="2020" name="Stud. Mycol.">
        <title>101 Dothideomycetes genomes: a test case for predicting lifestyles and emergence of pathogens.</title>
        <authorList>
            <person name="Haridas S."/>
            <person name="Albert R."/>
            <person name="Binder M."/>
            <person name="Bloem J."/>
            <person name="Labutti K."/>
            <person name="Salamov A."/>
            <person name="Andreopoulos B."/>
            <person name="Baker S."/>
            <person name="Barry K."/>
            <person name="Bills G."/>
            <person name="Bluhm B."/>
            <person name="Cannon C."/>
            <person name="Castanera R."/>
            <person name="Culley D."/>
            <person name="Daum C."/>
            <person name="Ezra D."/>
            <person name="Gonzalez J."/>
            <person name="Henrissat B."/>
            <person name="Kuo A."/>
            <person name="Liang C."/>
            <person name="Lipzen A."/>
            <person name="Lutzoni F."/>
            <person name="Magnuson J."/>
            <person name="Mondo S."/>
            <person name="Nolan M."/>
            <person name="Ohm R."/>
            <person name="Pangilinan J."/>
            <person name="Park H.-J."/>
            <person name="Ramirez L."/>
            <person name="Alfaro M."/>
            <person name="Sun H."/>
            <person name="Tritt A."/>
            <person name="Yoshinaga Y."/>
            <person name="Zwiers L.-H."/>
            <person name="Turgeon B."/>
            <person name="Goodwin S."/>
            <person name="Spatafora J."/>
            <person name="Crous P."/>
            <person name="Grigoriev I."/>
        </authorList>
    </citation>
    <scope>NUCLEOTIDE SEQUENCE</scope>
    <source>
        <strain evidence="4">CBS 379.55</strain>
    </source>
</reference>
<keyword evidence="2" id="KW-0812">Transmembrane</keyword>
<feature type="chain" id="PRO_5025418113" evidence="3">
    <location>
        <begin position="18"/>
        <end position="404"/>
    </location>
</feature>
<organism evidence="4 5">
    <name type="scientific">Westerdykella ornata</name>
    <dbReference type="NCBI Taxonomy" id="318751"/>
    <lineage>
        <taxon>Eukaryota</taxon>
        <taxon>Fungi</taxon>
        <taxon>Dikarya</taxon>
        <taxon>Ascomycota</taxon>
        <taxon>Pezizomycotina</taxon>
        <taxon>Dothideomycetes</taxon>
        <taxon>Pleosporomycetidae</taxon>
        <taxon>Pleosporales</taxon>
        <taxon>Sporormiaceae</taxon>
        <taxon>Westerdykella</taxon>
    </lineage>
</organism>
<proteinExistence type="predicted"/>
<dbReference type="GeneID" id="54553004"/>
<feature type="signal peptide" evidence="3">
    <location>
        <begin position="1"/>
        <end position="17"/>
    </location>
</feature>
<evidence type="ECO:0000256" key="1">
    <source>
        <dbReference type="SAM" id="MobiDB-lite"/>
    </source>
</evidence>
<gene>
    <name evidence="4" type="ORF">EI97DRAFT_443465</name>
</gene>
<feature type="region of interest" description="Disordered" evidence="1">
    <location>
        <begin position="362"/>
        <end position="404"/>
    </location>
</feature>
<dbReference type="EMBL" id="ML986498">
    <property type="protein sequence ID" value="KAF2275226.1"/>
    <property type="molecule type" value="Genomic_DNA"/>
</dbReference>
<feature type="transmembrane region" description="Helical" evidence="2">
    <location>
        <begin position="300"/>
        <end position="323"/>
    </location>
</feature>
<feature type="compositionally biased region" description="Pro residues" evidence="1">
    <location>
        <begin position="386"/>
        <end position="397"/>
    </location>
</feature>
<keyword evidence="3" id="KW-0732">Signal</keyword>
<keyword evidence="2" id="KW-0472">Membrane</keyword>
<evidence type="ECO:0000256" key="3">
    <source>
        <dbReference type="SAM" id="SignalP"/>
    </source>
</evidence>
<evidence type="ECO:0000313" key="5">
    <source>
        <dbReference type="Proteomes" id="UP000800097"/>
    </source>
</evidence>